<keyword evidence="10" id="KW-0456">Lyase</keyword>
<evidence type="ECO:0000256" key="10">
    <source>
        <dbReference type="HAMAP-Rule" id="MF_00942"/>
    </source>
</evidence>
<evidence type="ECO:0000256" key="3">
    <source>
        <dbReference type="ARBA" id="ARBA00022723"/>
    </source>
</evidence>
<dbReference type="GO" id="GO:0051539">
    <property type="term" value="F:4 iron, 4 sulfur cluster binding"/>
    <property type="evidence" value="ECO:0007669"/>
    <property type="project" value="UniProtKB-KW"/>
</dbReference>
<keyword evidence="3" id="KW-0479">Metal-binding</keyword>
<dbReference type="Proteomes" id="UP000050909">
    <property type="component" value="Unassembled WGS sequence"/>
</dbReference>
<dbReference type="InterPro" id="IPR011257">
    <property type="entry name" value="DNA_glycosylase"/>
</dbReference>
<evidence type="ECO:0000313" key="12">
    <source>
        <dbReference type="EMBL" id="KRK38510.1"/>
    </source>
</evidence>
<sequence length="213" mass="23939">MALLSKKAARTVLYRILAMYPDATTELNYDTPFHLLCAVIMSAQTTDKQVNKLTPEFFEHYPDALALSQASIEEIELYISSIGLYHAKARNLKKTATILVEQFNGQVPDRKADLLQLAGVGIKTANVVLAEIYHIPAIAVDTHVARIAKKFKIVAANATPEQVEQRLESILPQEDWVRAHHAMIMFGRYTMTARAQNQDPYSYLPPLKKEDLS</sequence>
<dbReference type="FunFam" id="1.10.340.30:FF:000001">
    <property type="entry name" value="Endonuclease III"/>
    <property type="match status" value="1"/>
</dbReference>
<dbReference type="CDD" id="cd00056">
    <property type="entry name" value="ENDO3c"/>
    <property type="match status" value="1"/>
</dbReference>
<comment type="function">
    <text evidence="10">DNA repair enzyme that has both DNA N-glycosylase activity and AP-lyase activity. The DNA N-glycosylase activity releases various damaged pyrimidines from DNA by cleaving the N-glycosidic bond, leaving an AP (apurinic/apyrimidinic) site. The AP-lyase activity cleaves the phosphodiester bond 3' to the AP site by a beta-elimination, leaving a 3'-terminal unsaturated sugar and a product with a terminal 5'-phosphate.</text>
</comment>
<keyword evidence="9 10" id="KW-0326">Glycosidase</keyword>
<keyword evidence="10" id="KW-0238">DNA-binding</keyword>
<dbReference type="InterPro" id="IPR000445">
    <property type="entry name" value="HhH_motif"/>
</dbReference>
<keyword evidence="8 10" id="KW-0234">DNA repair</keyword>
<evidence type="ECO:0000259" key="11">
    <source>
        <dbReference type="SMART" id="SM00478"/>
    </source>
</evidence>
<evidence type="ECO:0000256" key="6">
    <source>
        <dbReference type="ARBA" id="ARBA00023004"/>
    </source>
</evidence>
<keyword evidence="7" id="KW-0411">Iron-sulfur</keyword>
<name>A0A0R1GWT6_9LACO</name>
<dbReference type="EMBL" id="AZCV01000001">
    <property type="protein sequence ID" value="KRK38510.1"/>
    <property type="molecule type" value="Genomic_DNA"/>
</dbReference>
<dbReference type="GO" id="GO:0046872">
    <property type="term" value="F:metal ion binding"/>
    <property type="evidence" value="ECO:0007669"/>
    <property type="project" value="UniProtKB-KW"/>
</dbReference>
<dbReference type="GO" id="GO:0006285">
    <property type="term" value="P:base-excision repair, AP site formation"/>
    <property type="evidence" value="ECO:0007669"/>
    <property type="project" value="TreeGrafter"/>
</dbReference>
<dbReference type="PANTHER" id="PTHR10359:SF18">
    <property type="entry name" value="ENDONUCLEASE III"/>
    <property type="match status" value="1"/>
</dbReference>
<comment type="cofactor">
    <cofactor evidence="10">
        <name>[4Fe-4S] cluster</name>
        <dbReference type="ChEBI" id="CHEBI:49883"/>
    </cofactor>
    <text evidence="10">Binds 1 [4Fe-4S] cluster.</text>
</comment>
<accession>A0A0R1GWT6</accession>
<evidence type="ECO:0000256" key="4">
    <source>
        <dbReference type="ARBA" id="ARBA00022763"/>
    </source>
</evidence>
<keyword evidence="13" id="KW-1185">Reference proteome</keyword>
<keyword evidence="2" id="KW-0004">4Fe-4S</keyword>
<dbReference type="Gene3D" id="1.10.1670.10">
    <property type="entry name" value="Helix-hairpin-Helix base-excision DNA repair enzymes (C-terminal)"/>
    <property type="match status" value="1"/>
</dbReference>
<dbReference type="GO" id="GO:0019104">
    <property type="term" value="F:DNA N-glycosylase activity"/>
    <property type="evidence" value="ECO:0007669"/>
    <property type="project" value="UniProtKB-UniRule"/>
</dbReference>
<evidence type="ECO:0000256" key="8">
    <source>
        <dbReference type="ARBA" id="ARBA00023204"/>
    </source>
</evidence>
<comment type="caution">
    <text evidence="12">The sequence shown here is derived from an EMBL/GenBank/DDBJ whole genome shotgun (WGS) entry which is preliminary data.</text>
</comment>
<evidence type="ECO:0000313" key="13">
    <source>
        <dbReference type="Proteomes" id="UP000050909"/>
    </source>
</evidence>
<proteinExistence type="inferred from homology"/>
<dbReference type="Pfam" id="PF00730">
    <property type="entry name" value="HhH-GPD"/>
    <property type="match status" value="1"/>
</dbReference>
<keyword evidence="12" id="KW-0540">Nuclease</keyword>
<evidence type="ECO:0000256" key="2">
    <source>
        <dbReference type="ARBA" id="ARBA00022485"/>
    </source>
</evidence>
<dbReference type="HAMAP" id="MF_00942">
    <property type="entry name" value="Nth"/>
    <property type="match status" value="1"/>
</dbReference>
<dbReference type="InterPro" id="IPR023170">
    <property type="entry name" value="HhH_base_excis_C"/>
</dbReference>
<dbReference type="PATRIC" id="fig|1423722.3.peg.200"/>
<dbReference type="PIRSF" id="PIRSF001435">
    <property type="entry name" value="Nth"/>
    <property type="match status" value="1"/>
</dbReference>
<comment type="caution">
    <text evidence="10">Lacks conserved residue(s) required for the propagation of feature annotation.</text>
</comment>
<feature type="domain" description="HhH-GPD" evidence="11">
    <location>
        <begin position="41"/>
        <end position="189"/>
    </location>
</feature>
<keyword evidence="12" id="KW-0255">Endonuclease</keyword>
<dbReference type="NCBIfam" id="TIGR01083">
    <property type="entry name" value="nth"/>
    <property type="match status" value="1"/>
</dbReference>
<dbReference type="SUPFAM" id="SSF48150">
    <property type="entry name" value="DNA-glycosylase"/>
    <property type="match status" value="1"/>
</dbReference>
<keyword evidence="6" id="KW-0408">Iron</keyword>
<reference evidence="12 13" key="1">
    <citation type="journal article" date="2015" name="Genome Announc.">
        <title>Expanding the biotechnology potential of lactobacilli through comparative genomics of 213 strains and associated genera.</title>
        <authorList>
            <person name="Sun Z."/>
            <person name="Harris H.M."/>
            <person name="McCann A."/>
            <person name="Guo C."/>
            <person name="Argimon S."/>
            <person name="Zhang W."/>
            <person name="Yang X."/>
            <person name="Jeffery I.B."/>
            <person name="Cooney J.C."/>
            <person name="Kagawa T.F."/>
            <person name="Liu W."/>
            <person name="Song Y."/>
            <person name="Salvetti E."/>
            <person name="Wrobel A."/>
            <person name="Rasinkangas P."/>
            <person name="Parkhill J."/>
            <person name="Rea M.C."/>
            <person name="O'Sullivan O."/>
            <person name="Ritari J."/>
            <person name="Douillard F.P."/>
            <person name="Paul Ross R."/>
            <person name="Yang R."/>
            <person name="Briner A.E."/>
            <person name="Felis G.E."/>
            <person name="de Vos W.M."/>
            <person name="Barrangou R."/>
            <person name="Klaenhammer T.R."/>
            <person name="Caufield P.W."/>
            <person name="Cui Y."/>
            <person name="Zhang H."/>
            <person name="O'Toole P.W."/>
        </authorList>
    </citation>
    <scope>NUCLEOTIDE SEQUENCE [LARGE SCALE GENOMIC DNA]</scope>
    <source>
        <strain evidence="12 13">DSM 20534</strain>
    </source>
</reference>
<dbReference type="Pfam" id="PF00633">
    <property type="entry name" value="HHH"/>
    <property type="match status" value="1"/>
</dbReference>
<dbReference type="GO" id="GO:0003677">
    <property type="term" value="F:DNA binding"/>
    <property type="evidence" value="ECO:0007669"/>
    <property type="project" value="UniProtKB-UniRule"/>
</dbReference>
<dbReference type="EC" id="4.2.99.18" evidence="10"/>
<gene>
    <name evidence="10" type="primary">nth</name>
    <name evidence="12" type="ORF">FC62_GL000196</name>
</gene>
<evidence type="ECO:0000256" key="5">
    <source>
        <dbReference type="ARBA" id="ARBA00022801"/>
    </source>
</evidence>
<dbReference type="PANTHER" id="PTHR10359">
    <property type="entry name" value="A/G-SPECIFIC ADENINE GLYCOSYLASE/ENDONUCLEASE III"/>
    <property type="match status" value="1"/>
</dbReference>
<dbReference type="SMART" id="SM00478">
    <property type="entry name" value="ENDO3c"/>
    <property type="match status" value="1"/>
</dbReference>
<evidence type="ECO:0000256" key="7">
    <source>
        <dbReference type="ARBA" id="ARBA00023014"/>
    </source>
</evidence>
<dbReference type="RefSeq" id="WP_056946141.1">
    <property type="nucleotide sequence ID" value="NZ_AZCV01000001.1"/>
</dbReference>
<evidence type="ECO:0000256" key="1">
    <source>
        <dbReference type="ARBA" id="ARBA00008343"/>
    </source>
</evidence>
<dbReference type="InterPro" id="IPR005759">
    <property type="entry name" value="Nth"/>
</dbReference>
<dbReference type="Gene3D" id="1.10.340.30">
    <property type="entry name" value="Hypothetical protein, domain 2"/>
    <property type="match status" value="1"/>
</dbReference>
<keyword evidence="4 10" id="KW-0227">DNA damage</keyword>
<organism evidence="12 13">
    <name type="scientific">Amylolactobacillus amylotrophicus DSM 20534</name>
    <dbReference type="NCBI Taxonomy" id="1423722"/>
    <lineage>
        <taxon>Bacteria</taxon>
        <taxon>Bacillati</taxon>
        <taxon>Bacillota</taxon>
        <taxon>Bacilli</taxon>
        <taxon>Lactobacillales</taxon>
        <taxon>Lactobacillaceae</taxon>
        <taxon>Amylolactobacillus</taxon>
    </lineage>
</organism>
<protein>
    <recommendedName>
        <fullName evidence="10">Endonuclease III</fullName>
        <ecNumber evidence="10">4.2.99.18</ecNumber>
    </recommendedName>
    <alternativeName>
        <fullName evidence="10">DNA-(apurinic or apyrimidinic site) lyase</fullName>
    </alternativeName>
</protein>
<evidence type="ECO:0000256" key="9">
    <source>
        <dbReference type="ARBA" id="ARBA00023295"/>
    </source>
</evidence>
<keyword evidence="5 10" id="KW-0378">Hydrolase</keyword>
<comment type="catalytic activity">
    <reaction evidence="10">
        <text>2'-deoxyribonucleotide-(2'-deoxyribose 5'-phosphate)-2'-deoxyribonucleotide-DNA = a 3'-end 2'-deoxyribonucleotide-(2,3-dehydro-2,3-deoxyribose 5'-phosphate)-DNA + a 5'-end 5'-phospho-2'-deoxyribonucleoside-DNA + H(+)</text>
        <dbReference type="Rhea" id="RHEA:66592"/>
        <dbReference type="Rhea" id="RHEA-COMP:13180"/>
        <dbReference type="Rhea" id="RHEA-COMP:16897"/>
        <dbReference type="Rhea" id="RHEA-COMP:17067"/>
        <dbReference type="ChEBI" id="CHEBI:15378"/>
        <dbReference type="ChEBI" id="CHEBI:136412"/>
        <dbReference type="ChEBI" id="CHEBI:157695"/>
        <dbReference type="ChEBI" id="CHEBI:167181"/>
        <dbReference type="EC" id="4.2.99.18"/>
    </reaction>
</comment>
<dbReference type="GO" id="GO:0140078">
    <property type="term" value="F:class I DNA-(apurinic or apyrimidinic site) endonuclease activity"/>
    <property type="evidence" value="ECO:0007669"/>
    <property type="project" value="UniProtKB-EC"/>
</dbReference>
<comment type="similarity">
    <text evidence="1 10">Belongs to the Nth/MutY family.</text>
</comment>
<dbReference type="InterPro" id="IPR003265">
    <property type="entry name" value="HhH-GPD_domain"/>
</dbReference>
<dbReference type="AlphaFoldDB" id="A0A0R1GWT6"/>